<evidence type="ECO:0000313" key="10">
    <source>
        <dbReference type="EMBL" id="MDU0807693.1"/>
    </source>
</evidence>
<reference evidence="10 11" key="1">
    <citation type="submission" date="2023-09" db="EMBL/GenBank/DDBJ databases">
        <title>Aquirufa genomes.</title>
        <authorList>
            <person name="Pitt A."/>
        </authorList>
    </citation>
    <scope>NUCLEOTIDE SEQUENCE [LARGE SCALE GENOMIC DNA]</scope>
    <source>
        <strain evidence="10 11">LEOWEIH-7C</strain>
    </source>
</reference>
<dbReference type="PANTHER" id="PTHR30600:SF10">
    <property type="entry name" value="BLL6722 PROTEIN"/>
    <property type="match status" value="1"/>
</dbReference>
<dbReference type="Gene3D" id="1.10.760.10">
    <property type="entry name" value="Cytochrome c-like domain"/>
    <property type="match status" value="2"/>
</dbReference>
<dbReference type="InterPro" id="IPR036909">
    <property type="entry name" value="Cyt_c-like_dom_sf"/>
</dbReference>
<keyword evidence="4" id="KW-0732">Signal</keyword>
<evidence type="ECO:0000256" key="5">
    <source>
        <dbReference type="ARBA" id="ARBA00022764"/>
    </source>
</evidence>
<dbReference type="InterPro" id="IPR026259">
    <property type="entry name" value="MauG/Cytc_peroxidase"/>
</dbReference>
<dbReference type="PROSITE" id="PS51257">
    <property type="entry name" value="PROKAR_LIPOPROTEIN"/>
    <property type="match status" value="1"/>
</dbReference>
<dbReference type="RefSeq" id="WP_316070158.1">
    <property type="nucleotide sequence ID" value="NZ_JAVNWW010000001.1"/>
</dbReference>
<evidence type="ECO:0000256" key="1">
    <source>
        <dbReference type="ARBA" id="ARBA00004418"/>
    </source>
</evidence>
<keyword evidence="3 8" id="KW-0479">Metal-binding</keyword>
<dbReference type="InterPro" id="IPR009056">
    <property type="entry name" value="Cyt_c-like_dom"/>
</dbReference>
<dbReference type="PIRSF" id="PIRSF000294">
    <property type="entry name" value="Cytochrome-c_peroxidase"/>
    <property type="match status" value="1"/>
</dbReference>
<dbReference type="EC" id="1.11.1.5" evidence="10"/>
<evidence type="ECO:0000256" key="7">
    <source>
        <dbReference type="ARBA" id="ARBA00023004"/>
    </source>
</evidence>
<dbReference type="InterPro" id="IPR004852">
    <property type="entry name" value="Di-haem_cyt_c_peroxidsae"/>
</dbReference>
<evidence type="ECO:0000256" key="8">
    <source>
        <dbReference type="PROSITE-ProRule" id="PRU00433"/>
    </source>
</evidence>
<dbReference type="InterPro" id="IPR051395">
    <property type="entry name" value="Cytochrome_c_Peroxidase/MauG"/>
</dbReference>
<comment type="subcellular location">
    <subcellularLocation>
        <location evidence="1">Periplasm</location>
    </subcellularLocation>
</comment>
<evidence type="ECO:0000256" key="3">
    <source>
        <dbReference type="ARBA" id="ARBA00022723"/>
    </source>
</evidence>
<name>A0ABU3TPA1_9BACT</name>
<keyword evidence="10" id="KW-0575">Peroxidase</keyword>
<keyword evidence="7 8" id="KW-0408">Iron</keyword>
<organism evidence="10 11">
    <name type="scientific">Aquirufa regiilacus</name>
    <dbReference type="NCBI Taxonomy" id="3024868"/>
    <lineage>
        <taxon>Bacteria</taxon>
        <taxon>Pseudomonadati</taxon>
        <taxon>Bacteroidota</taxon>
        <taxon>Cytophagia</taxon>
        <taxon>Cytophagales</taxon>
        <taxon>Flectobacillaceae</taxon>
        <taxon>Aquirufa</taxon>
    </lineage>
</organism>
<evidence type="ECO:0000256" key="6">
    <source>
        <dbReference type="ARBA" id="ARBA00023002"/>
    </source>
</evidence>
<comment type="caution">
    <text evidence="10">The sequence shown here is derived from an EMBL/GenBank/DDBJ whole genome shotgun (WGS) entry which is preliminary data.</text>
</comment>
<evidence type="ECO:0000256" key="2">
    <source>
        <dbReference type="ARBA" id="ARBA00022617"/>
    </source>
</evidence>
<proteinExistence type="predicted"/>
<evidence type="ECO:0000259" key="9">
    <source>
        <dbReference type="PROSITE" id="PS51007"/>
    </source>
</evidence>
<protein>
    <submittedName>
        <fullName evidence="10">Cytochrome c peroxidase</fullName>
        <ecNumber evidence="10">1.11.1.5</ecNumber>
    </submittedName>
</protein>
<dbReference type="PROSITE" id="PS51007">
    <property type="entry name" value="CYTC"/>
    <property type="match status" value="1"/>
</dbReference>
<gene>
    <name evidence="10" type="ORF">PQG45_01440</name>
</gene>
<dbReference type="EMBL" id="JAVNWW010000001">
    <property type="protein sequence ID" value="MDU0807693.1"/>
    <property type="molecule type" value="Genomic_DNA"/>
</dbReference>
<dbReference type="Proteomes" id="UP001249959">
    <property type="component" value="Unassembled WGS sequence"/>
</dbReference>
<evidence type="ECO:0000313" key="11">
    <source>
        <dbReference type="Proteomes" id="UP001249959"/>
    </source>
</evidence>
<evidence type="ECO:0000256" key="4">
    <source>
        <dbReference type="ARBA" id="ARBA00022729"/>
    </source>
</evidence>
<keyword evidence="6 10" id="KW-0560">Oxidoreductase</keyword>
<dbReference type="Pfam" id="PF03150">
    <property type="entry name" value="CCP_MauG"/>
    <property type="match status" value="1"/>
</dbReference>
<sequence>MKKSFLLFSILLIGCSSPKDEPVTPIKNQEQTLFQTPKNFPSPIYELSSNPVNQAGFELGKELFNEPMLSRDNTIACAECHNQAYAFTHHGHDVSHGIDNRVGSRNAPPIQNMAWQKEFFWDGGVGNLDLFSIAPIENPLEMDENIGNVLGKLRKSTRYPALFQKAFGTSEINTQRFLKALSQFMLTLVSANSRYDKYVRNEGEILGTNELKGLKLFQEKCSSCHAGQLFTDQTYRNNGLYMQGSKDQGRYRITEIETDKYKFKVPSLRNIDVTGPYMHDGRFLTLDAVLEHYNTGVQNTQNLDPLLAKKIPMTAEEKLQIIAFLRTLTDKAFLTNPNFSAN</sequence>
<keyword evidence="5" id="KW-0574">Periplasm</keyword>
<dbReference type="GO" id="GO:0004130">
    <property type="term" value="F:cytochrome-c peroxidase activity"/>
    <property type="evidence" value="ECO:0007669"/>
    <property type="project" value="UniProtKB-EC"/>
</dbReference>
<dbReference type="SUPFAM" id="SSF46626">
    <property type="entry name" value="Cytochrome c"/>
    <property type="match status" value="2"/>
</dbReference>
<keyword evidence="2 8" id="KW-0349">Heme</keyword>
<keyword evidence="11" id="KW-1185">Reference proteome</keyword>
<accession>A0ABU3TPA1</accession>
<dbReference type="PANTHER" id="PTHR30600">
    <property type="entry name" value="CYTOCHROME C PEROXIDASE-RELATED"/>
    <property type="match status" value="1"/>
</dbReference>
<feature type="domain" description="Cytochrome c" evidence="9">
    <location>
        <begin position="208"/>
        <end position="329"/>
    </location>
</feature>